<name>A0A0P6WDQ0_9BACI</name>
<sequence>MNWKSFVFGLGIGAAGGYLLKDKLDDSRLISAEKVLRDVKHLFKKEGSIDGSWIGMKPEDYQKHSVSTKVYKGGISRRKDGELEQYEFVADAYTGTVVDVYPLA</sequence>
<proteinExistence type="predicted"/>
<reference evidence="2 3" key="1">
    <citation type="submission" date="2015-08" db="EMBL/GenBank/DDBJ databases">
        <title>Draft Genome Sequence of Bacillus vietnamensis UCD-SED5.</title>
        <authorList>
            <person name="Lee R.D."/>
            <person name="Jospin G."/>
            <person name="Lang J.M."/>
            <person name="Coil D.A."/>
            <person name="Eisen J.A."/>
        </authorList>
    </citation>
    <scope>NUCLEOTIDE SEQUENCE [LARGE SCALE GENOMIC DNA]</scope>
    <source>
        <strain evidence="2 3">UCD-SED5</strain>
    </source>
</reference>
<dbReference type="EMBL" id="LIXZ01000009">
    <property type="protein sequence ID" value="KPL59133.1"/>
    <property type="molecule type" value="Genomic_DNA"/>
</dbReference>
<dbReference type="AlphaFoldDB" id="A0A0P6WDQ0"/>
<gene>
    <name evidence="2" type="ORF">AM506_13145</name>
</gene>
<dbReference type="InterPro" id="IPR025711">
    <property type="entry name" value="PepSY"/>
</dbReference>
<comment type="caution">
    <text evidence="2">The sequence shown here is derived from an EMBL/GenBank/DDBJ whole genome shotgun (WGS) entry which is preliminary data.</text>
</comment>
<evidence type="ECO:0000259" key="1">
    <source>
        <dbReference type="Pfam" id="PF03413"/>
    </source>
</evidence>
<feature type="domain" description="PepSY" evidence="1">
    <location>
        <begin position="43"/>
        <end position="101"/>
    </location>
</feature>
<accession>A0A0P6WDQ0</accession>
<evidence type="ECO:0000313" key="3">
    <source>
        <dbReference type="Proteomes" id="UP000050398"/>
    </source>
</evidence>
<dbReference type="Pfam" id="PF03413">
    <property type="entry name" value="PepSY"/>
    <property type="match status" value="1"/>
</dbReference>
<evidence type="ECO:0000313" key="2">
    <source>
        <dbReference type="EMBL" id="KPL59133.1"/>
    </source>
</evidence>
<organism evidence="2 3">
    <name type="scientific">Rossellomorea vietnamensis</name>
    <dbReference type="NCBI Taxonomy" id="218284"/>
    <lineage>
        <taxon>Bacteria</taxon>
        <taxon>Bacillati</taxon>
        <taxon>Bacillota</taxon>
        <taxon>Bacilli</taxon>
        <taxon>Bacillales</taxon>
        <taxon>Bacillaceae</taxon>
        <taxon>Rossellomorea</taxon>
    </lineage>
</organism>
<dbReference type="RefSeq" id="WP_060672943.1">
    <property type="nucleotide sequence ID" value="NZ_LIXZ01000009.1"/>
</dbReference>
<dbReference type="Proteomes" id="UP000050398">
    <property type="component" value="Unassembled WGS sequence"/>
</dbReference>
<dbReference type="OrthoDB" id="2989832at2"/>
<protein>
    <submittedName>
        <fullName evidence="2">Peptidase M4</fullName>
    </submittedName>
</protein>
<dbReference type="eggNOG" id="COG5584">
    <property type="taxonomic scope" value="Bacteria"/>
</dbReference>
<dbReference type="PATRIC" id="fig|218284.4.peg.4362"/>